<organism evidence="2 3">
    <name type="scientific">Undibacterium jejuense</name>
    <dbReference type="NCBI Taxonomy" id="1344949"/>
    <lineage>
        <taxon>Bacteria</taxon>
        <taxon>Pseudomonadati</taxon>
        <taxon>Pseudomonadota</taxon>
        <taxon>Betaproteobacteria</taxon>
        <taxon>Burkholderiales</taxon>
        <taxon>Oxalobacteraceae</taxon>
        <taxon>Undibacterium</taxon>
    </lineage>
</organism>
<dbReference type="GO" id="GO:0044659">
    <property type="term" value="P:viral release from host cell by cytolysis"/>
    <property type="evidence" value="ECO:0007669"/>
    <property type="project" value="InterPro"/>
</dbReference>
<accession>A0A923HDR6</accession>
<dbReference type="RefSeq" id="WP_186910442.1">
    <property type="nucleotide sequence ID" value="NZ_JACOFV010000001.1"/>
</dbReference>
<keyword evidence="1" id="KW-1133">Transmembrane helix</keyword>
<dbReference type="Proteomes" id="UP000634011">
    <property type="component" value="Unassembled WGS sequence"/>
</dbReference>
<sequence>MEKTLEYAKAAPPVTISTISLMGIPLNEWVFICTIIYTVLLTIFLLRDKLINPWLERRRKAHKSQGASEVKHGNR</sequence>
<dbReference type="Pfam" id="PF10746">
    <property type="entry name" value="Phage_holin_2_2"/>
    <property type="match status" value="1"/>
</dbReference>
<evidence type="ECO:0000313" key="2">
    <source>
        <dbReference type="EMBL" id="MBC3860493.1"/>
    </source>
</evidence>
<proteinExistence type="predicted"/>
<gene>
    <name evidence="2" type="ORF">H8K32_00130</name>
</gene>
<keyword evidence="3" id="KW-1185">Reference proteome</keyword>
<dbReference type="AlphaFoldDB" id="A0A923HDR6"/>
<name>A0A923HDR6_9BURK</name>
<evidence type="ECO:0000313" key="3">
    <source>
        <dbReference type="Proteomes" id="UP000634011"/>
    </source>
</evidence>
<dbReference type="EMBL" id="JACOFV010000001">
    <property type="protein sequence ID" value="MBC3860493.1"/>
    <property type="molecule type" value="Genomic_DNA"/>
</dbReference>
<feature type="transmembrane region" description="Helical" evidence="1">
    <location>
        <begin position="29"/>
        <end position="50"/>
    </location>
</feature>
<evidence type="ECO:0000256" key="1">
    <source>
        <dbReference type="SAM" id="Phobius"/>
    </source>
</evidence>
<keyword evidence="1" id="KW-0472">Membrane</keyword>
<protein>
    <submittedName>
        <fullName evidence="2">Uncharacterized protein</fullName>
    </submittedName>
</protein>
<keyword evidence="1" id="KW-0812">Transmembrane</keyword>
<comment type="caution">
    <text evidence="2">The sequence shown here is derived from an EMBL/GenBank/DDBJ whole genome shotgun (WGS) entry which is preliminary data.</text>
</comment>
<reference evidence="2" key="1">
    <citation type="submission" date="2020-08" db="EMBL/GenBank/DDBJ databases">
        <title>Novel species isolated from subtropical streams in China.</title>
        <authorList>
            <person name="Lu H."/>
        </authorList>
    </citation>
    <scope>NUCLEOTIDE SEQUENCE</scope>
    <source>
        <strain evidence="2">KACC 12607</strain>
    </source>
</reference>
<dbReference type="InterPro" id="IPR019682">
    <property type="entry name" value="Phage_T7_Gp17.5_holin"/>
</dbReference>